<keyword evidence="3" id="KW-0813">Transport</keyword>
<gene>
    <name evidence="10" type="ORF">IFM89_024542</name>
</gene>
<feature type="transmembrane region" description="Helical" evidence="9">
    <location>
        <begin position="261"/>
        <end position="281"/>
    </location>
</feature>
<dbReference type="Pfam" id="PF03169">
    <property type="entry name" value="OPT"/>
    <property type="match status" value="2"/>
</dbReference>
<dbReference type="AlphaFoldDB" id="A0A835HLU9"/>
<evidence type="ECO:0000256" key="2">
    <source>
        <dbReference type="ARBA" id="ARBA00005484"/>
    </source>
</evidence>
<dbReference type="InterPro" id="IPR004648">
    <property type="entry name" value="Oligpept_transpt"/>
</dbReference>
<keyword evidence="7 9" id="KW-1133">Transmembrane helix</keyword>
<dbReference type="Proteomes" id="UP000631114">
    <property type="component" value="Unassembled WGS sequence"/>
</dbReference>
<dbReference type="EMBL" id="JADFTS010000006">
    <property type="protein sequence ID" value="KAF9601996.1"/>
    <property type="molecule type" value="Genomic_DNA"/>
</dbReference>
<dbReference type="InterPro" id="IPR004813">
    <property type="entry name" value="OPT"/>
</dbReference>
<proteinExistence type="inferred from homology"/>
<evidence type="ECO:0000256" key="9">
    <source>
        <dbReference type="SAM" id="Phobius"/>
    </source>
</evidence>
<evidence type="ECO:0000313" key="10">
    <source>
        <dbReference type="EMBL" id="KAF9601996.1"/>
    </source>
</evidence>
<evidence type="ECO:0000256" key="4">
    <source>
        <dbReference type="ARBA" id="ARBA00022692"/>
    </source>
</evidence>
<reference evidence="10 11" key="1">
    <citation type="submission" date="2020-10" db="EMBL/GenBank/DDBJ databases">
        <title>The Coptis chinensis genome and diversification of protoberbering-type alkaloids.</title>
        <authorList>
            <person name="Wang B."/>
            <person name="Shu S."/>
            <person name="Song C."/>
            <person name="Liu Y."/>
        </authorList>
    </citation>
    <scope>NUCLEOTIDE SEQUENCE [LARGE SCALE GENOMIC DNA]</scope>
    <source>
        <strain evidence="10">HL-2020</strain>
        <tissue evidence="10">Leaf</tissue>
    </source>
</reference>
<protein>
    <submittedName>
        <fullName evidence="10">Uncharacterized protein</fullName>
    </submittedName>
</protein>
<feature type="transmembrane region" description="Helical" evidence="9">
    <location>
        <begin position="104"/>
        <end position="124"/>
    </location>
</feature>
<name>A0A835HLU9_9MAGN</name>
<feature type="non-terminal residue" evidence="10">
    <location>
        <position position="1"/>
    </location>
</feature>
<dbReference type="GO" id="GO:0015031">
    <property type="term" value="P:protein transport"/>
    <property type="evidence" value="ECO:0007669"/>
    <property type="project" value="UniProtKB-KW"/>
</dbReference>
<keyword evidence="4 9" id="KW-0812">Transmembrane</keyword>
<feature type="transmembrane region" description="Helical" evidence="9">
    <location>
        <begin position="30"/>
        <end position="49"/>
    </location>
</feature>
<evidence type="ECO:0000256" key="3">
    <source>
        <dbReference type="ARBA" id="ARBA00022448"/>
    </source>
</evidence>
<keyword evidence="11" id="KW-1185">Reference proteome</keyword>
<evidence type="ECO:0000313" key="11">
    <source>
        <dbReference type="Proteomes" id="UP000631114"/>
    </source>
</evidence>
<feature type="transmembrane region" description="Helical" evidence="9">
    <location>
        <begin position="198"/>
        <end position="224"/>
    </location>
</feature>
<evidence type="ECO:0000256" key="1">
    <source>
        <dbReference type="ARBA" id="ARBA00004141"/>
    </source>
</evidence>
<accession>A0A835HLU9</accession>
<keyword evidence="8 9" id="KW-0472">Membrane</keyword>
<organism evidence="10 11">
    <name type="scientific">Coptis chinensis</name>
    <dbReference type="NCBI Taxonomy" id="261450"/>
    <lineage>
        <taxon>Eukaryota</taxon>
        <taxon>Viridiplantae</taxon>
        <taxon>Streptophyta</taxon>
        <taxon>Embryophyta</taxon>
        <taxon>Tracheophyta</taxon>
        <taxon>Spermatophyta</taxon>
        <taxon>Magnoliopsida</taxon>
        <taxon>Ranunculales</taxon>
        <taxon>Ranunculaceae</taxon>
        <taxon>Coptidoideae</taxon>
        <taxon>Coptis</taxon>
    </lineage>
</organism>
<dbReference type="GO" id="GO:0016020">
    <property type="term" value="C:membrane"/>
    <property type="evidence" value="ECO:0007669"/>
    <property type="project" value="UniProtKB-SubCell"/>
</dbReference>
<comment type="similarity">
    <text evidence="2">Belongs to the oligopeptide OPT transporter (TC 2.A.67.1) family.</text>
</comment>
<evidence type="ECO:0000256" key="8">
    <source>
        <dbReference type="ARBA" id="ARBA00023136"/>
    </source>
</evidence>
<keyword evidence="6" id="KW-0653">Protein transport</keyword>
<evidence type="ECO:0000256" key="7">
    <source>
        <dbReference type="ARBA" id="ARBA00022989"/>
    </source>
</evidence>
<dbReference type="OrthoDB" id="1720436at2759"/>
<comment type="subcellular location">
    <subcellularLocation>
        <location evidence="1">Membrane</location>
        <topology evidence="1">Multi-pass membrane protein</topology>
    </subcellularLocation>
</comment>
<dbReference type="PANTHER" id="PTHR22601">
    <property type="entry name" value="ISP4 LIKE PROTEIN"/>
    <property type="match status" value="1"/>
</dbReference>
<sequence>EINDSPIEQVRLTVPITDDSALPALTFRTWVLGPISCICIAFAVQFFSYRQNMVNFSQTYDRLRAGWNFYGISCKISLHVVAMSLLDVSFYRILHEKEERQKGYLTKLQFFVIVAVSSFAYYVLPNYFFPSITALSFVCWIWKNSVVAQQIGSGLHGFGIGSFALDWPTITGQDYNSSQVLGGDLKLNEEAYSSYSSIYLSVFFIYGFGFSFGAVTATVTDFVLRYGRETWQQFCEAFKNRKQHGDVHNRLMMKYESIPHWWIYIIFVSMIIVAIINSRVYEEQIQLPYWGILFGCLLAFILILPTGVLIATTGQVRNDTRNNFTYTKEF</sequence>
<comment type="caution">
    <text evidence="10">The sequence shown here is derived from an EMBL/GenBank/DDBJ whole genome shotgun (WGS) entry which is preliminary data.</text>
</comment>
<keyword evidence="5" id="KW-0571">Peptide transport</keyword>
<dbReference type="GO" id="GO:0035673">
    <property type="term" value="F:oligopeptide transmembrane transporter activity"/>
    <property type="evidence" value="ECO:0007669"/>
    <property type="project" value="InterPro"/>
</dbReference>
<evidence type="ECO:0000256" key="6">
    <source>
        <dbReference type="ARBA" id="ARBA00022927"/>
    </source>
</evidence>
<feature type="transmembrane region" description="Helical" evidence="9">
    <location>
        <begin position="287"/>
        <end position="311"/>
    </location>
</feature>
<evidence type="ECO:0000256" key="5">
    <source>
        <dbReference type="ARBA" id="ARBA00022856"/>
    </source>
</evidence>